<keyword evidence="3" id="KW-0998">Cell outer membrane</keyword>
<feature type="signal peptide" evidence="6">
    <location>
        <begin position="1"/>
        <end position="29"/>
    </location>
</feature>
<keyword evidence="9" id="KW-0675">Receptor</keyword>
<proteinExistence type="inferred from homology"/>
<evidence type="ECO:0000259" key="8">
    <source>
        <dbReference type="Pfam" id="PF07715"/>
    </source>
</evidence>
<keyword evidence="6" id="KW-0732">Signal</keyword>
<evidence type="ECO:0000256" key="3">
    <source>
        <dbReference type="ARBA" id="ARBA00023237"/>
    </source>
</evidence>
<dbReference type="InterPro" id="IPR037066">
    <property type="entry name" value="Plug_dom_sf"/>
</dbReference>
<feature type="domain" description="TonB-dependent receptor-like beta-barrel" evidence="7">
    <location>
        <begin position="464"/>
        <end position="1041"/>
    </location>
</feature>
<reference evidence="9" key="1">
    <citation type="submission" date="2023-03" db="EMBL/GenBank/DDBJ databases">
        <authorList>
            <person name="Cleenwerck I."/>
        </authorList>
    </citation>
    <scope>NUCLEOTIDE SEQUENCE</scope>
    <source>
        <strain evidence="9">LMG 32879</strain>
    </source>
</reference>
<evidence type="ECO:0000256" key="4">
    <source>
        <dbReference type="RuleBase" id="RU003357"/>
    </source>
</evidence>
<evidence type="ECO:0000313" key="9">
    <source>
        <dbReference type="EMBL" id="CAI9121204.1"/>
    </source>
</evidence>
<dbReference type="Proteomes" id="UP001176960">
    <property type="component" value="Unassembled WGS sequence"/>
</dbReference>
<dbReference type="InterPro" id="IPR036942">
    <property type="entry name" value="Beta-barrel_TonB_sf"/>
</dbReference>
<dbReference type="PANTHER" id="PTHR47234:SF2">
    <property type="entry name" value="TONB-DEPENDENT RECEPTOR"/>
    <property type="match status" value="1"/>
</dbReference>
<dbReference type="PANTHER" id="PTHR47234">
    <property type="match status" value="1"/>
</dbReference>
<evidence type="ECO:0000256" key="5">
    <source>
        <dbReference type="SAM" id="MobiDB-lite"/>
    </source>
</evidence>
<evidence type="ECO:0000259" key="7">
    <source>
        <dbReference type="Pfam" id="PF00593"/>
    </source>
</evidence>
<gene>
    <name evidence="9" type="ORF">LMG32879_002050</name>
</gene>
<sequence length="1074" mass="116451">MQRKRVLRHLSLLTTVAATSLLTLSPSFAAQSNTSTHKKTHGKTSAKSAASSSTTGNAQAPATAPSAVAAPVPASTSSLSVKSAALRKGKTPSNSEQITVVGSRLSQNQISDMFPTQTLGAEQISKRGYTNIGMALMNENPAFSTGDNSPVGSQGSYGAGQFLPNMFNLGSQRTLSLVDGMRFVSDASSSVFGTVAGSPVDASVIPTSMLKNVTTMAIGGAPIYGSDAIAGTVNYQLNDDFQGVRMNGQGDFTQRGDGGSYRTYLLTGTHFDHDRGKIVFDAEYNQQMGLPVSARSKWAGQDQQTYLQNADSNGKYQYILGRDSRNITYSQNGIPALTDGIPNLGGQNNVGIANAAGQTLMFSPNGQSLIPLNTGIPSGDQLDAFGGNGYPNNAYGNIVSPQQRLNLTTTIRYDFTQHLHGMIDAFYQQGHAEGAATSGYYNTALFGSAMVGASDPTIGNANGNLYLNTNNPFLTSAERSTIVNALAANGLPTDHFYLSRNSTDYALENFTTDNRLFRFVSGLNGDFDVGHRNFQWEVKGTYGRSMATTYQPEPVTQNYENALNSVVGANGQITCAPYTNSTLATMSETCAPLNPFGNGQASNAAYRYITTESSQNQQNAQFDIIADIKSKIVTLPAGDVRYVLGYEHRREDFHFNPGAFEQGEAMSDGTYQPYGDLIPVMPTSGAFHTHEAFGELDVPLVSPKMQVMGVYNLAAHAAGRYVYNSVTGGFWTYSAGGAYSPTRDITFKGNYTRALRAPSITELYSPRGSSYDDGADPCSSEFISSGPNPAIRAANCARAGIPSGFQSNINNYTVLGTVSGNSHLQNESADSFEGGFTATPRWVRGFQLTAMYTNIRIRHEIESLSVGDLMASCYDSPSYPNVIISGQNMCQQFTRGSNHQITNFNDGYYNIGQQEMQGLSAMMAYSLPLRRLGLPEDAGEVSTTVSYMHYIKNSRTYLANTYTEFGNTATPQDHFTTNINYDRGPLSFQWQMIYYGGAKYQLNVADDVNENQNFKQYFMFNTTIGYQFATHYHVNFMMNNVFDAKPQYPYVGSLQRYYDAVIGRSFNIAIQADF</sequence>
<organism evidence="9 10">
    <name type="scientific">Brytella acorum</name>
    <dbReference type="NCBI Taxonomy" id="2959299"/>
    <lineage>
        <taxon>Bacteria</taxon>
        <taxon>Pseudomonadati</taxon>
        <taxon>Pseudomonadota</taxon>
        <taxon>Alphaproteobacteria</taxon>
        <taxon>Acetobacterales</taxon>
        <taxon>Acetobacteraceae</taxon>
        <taxon>Brytella</taxon>
    </lineage>
</organism>
<dbReference type="InterPro" id="IPR012910">
    <property type="entry name" value="Plug_dom"/>
</dbReference>
<evidence type="ECO:0000313" key="10">
    <source>
        <dbReference type="Proteomes" id="UP001176960"/>
    </source>
</evidence>
<comment type="caution">
    <text evidence="9">The sequence shown here is derived from an EMBL/GenBank/DDBJ whole genome shotgun (WGS) entry which is preliminary data.</text>
</comment>
<protein>
    <submittedName>
        <fullName evidence="9">TonB-dependent receptor</fullName>
    </submittedName>
</protein>
<dbReference type="InterPro" id="IPR000531">
    <property type="entry name" value="Beta-barrel_TonB"/>
</dbReference>
<feature type="domain" description="TonB-dependent receptor plug" evidence="8">
    <location>
        <begin position="115"/>
        <end position="232"/>
    </location>
</feature>
<dbReference type="GO" id="GO:0009279">
    <property type="term" value="C:cell outer membrane"/>
    <property type="evidence" value="ECO:0007669"/>
    <property type="project" value="UniProtKB-SubCell"/>
</dbReference>
<evidence type="ECO:0000256" key="1">
    <source>
        <dbReference type="ARBA" id="ARBA00004442"/>
    </source>
</evidence>
<accession>A0AA35XWT7</accession>
<comment type="similarity">
    <text evidence="4">Belongs to the TonB-dependent receptor family.</text>
</comment>
<dbReference type="Gene3D" id="2.40.170.20">
    <property type="entry name" value="TonB-dependent receptor, beta-barrel domain"/>
    <property type="match status" value="1"/>
</dbReference>
<keyword evidence="10" id="KW-1185">Reference proteome</keyword>
<dbReference type="AlphaFoldDB" id="A0AA35XWT7"/>
<dbReference type="Pfam" id="PF00593">
    <property type="entry name" value="TonB_dep_Rec_b-barrel"/>
    <property type="match status" value="1"/>
</dbReference>
<name>A0AA35XWT7_9PROT</name>
<dbReference type="SUPFAM" id="SSF56935">
    <property type="entry name" value="Porins"/>
    <property type="match status" value="1"/>
</dbReference>
<evidence type="ECO:0000256" key="6">
    <source>
        <dbReference type="SAM" id="SignalP"/>
    </source>
</evidence>
<feature type="region of interest" description="Disordered" evidence="5">
    <location>
        <begin position="30"/>
        <end position="74"/>
    </location>
</feature>
<dbReference type="EMBL" id="CATKSH010000011">
    <property type="protein sequence ID" value="CAI9121204.1"/>
    <property type="molecule type" value="Genomic_DNA"/>
</dbReference>
<dbReference type="Pfam" id="PF07715">
    <property type="entry name" value="Plug"/>
    <property type="match status" value="1"/>
</dbReference>
<keyword evidence="4" id="KW-0798">TonB box</keyword>
<dbReference type="Gene3D" id="2.170.130.10">
    <property type="entry name" value="TonB-dependent receptor, plug domain"/>
    <property type="match status" value="1"/>
</dbReference>
<feature type="compositionally biased region" description="Low complexity" evidence="5">
    <location>
        <begin position="45"/>
        <end position="74"/>
    </location>
</feature>
<dbReference type="RefSeq" id="WP_289841397.1">
    <property type="nucleotide sequence ID" value="NZ_CATKSH010000011.1"/>
</dbReference>
<keyword evidence="2 4" id="KW-0472">Membrane</keyword>
<evidence type="ECO:0000256" key="2">
    <source>
        <dbReference type="ARBA" id="ARBA00023136"/>
    </source>
</evidence>
<comment type="subcellular location">
    <subcellularLocation>
        <location evidence="1 4">Cell outer membrane</location>
    </subcellularLocation>
</comment>
<feature type="chain" id="PRO_5041248605" evidence="6">
    <location>
        <begin position="30"/>
        <end position="1074"/>
    </location>
</feature>